<dbReference type="NCBIfam" id="TIGR01370">
    <property type="entry name" value="MJ1477/TM1410 family putative glycoside hydrolase"/>
    <property type="match status" value="1"/>
</dbReference>
<dbReference type="STRING" id="591019.Shell_0261"/>
<dbReference type="PRINTS" id="PR01545">
    <property type="entry name" value="THEMAYE10DUF"/>
</dbReference>
<dbReference type="EMBL" id="CP002051">
    <property type="protein sequence ID" value="ADI31399.1"/>
    <property type="molecule type" value="Genomic_DNA"/>
</dbReference>
<keyword evidence="1" id="KW-0812">Transmembrane</keyword>
<dbReference type="InterPro" id="IPR016062">
    <property type="entry name" value="TM1410-rel"/>
</dbReference>
<dbReference type="RefSeq" id="WP_013142597.1">
    <property type="nucleotide sequence ID" value="NC_014205.1"/>
</dbReference>
<dbReference type="InterPro" id="IPR016063">
    <property type="entry name" value="TM1410_Glycdase"/>
</dbReference>
<dbReference type="PANTHER" id="PTHR35882:SF1">
    <property type="match status" value="1"/>
</dbReference>
<dbReference type="PANTHER" id="PTHR35882">
    <property type="entry name" value="PELA"/>
    <property type="match status" value="1"/>
</dbReference>
<dbReference type="OrthoDB" id="124346at2157"/>
<dbReference type="SUPFAM" id="SSF51445">
    <property type="entry name" value="(Trans)glycosidases"/>
    <property type="match status" value="1"/>
</dbReference>
<gene>
    <name evidence="3" type="ordered locus">Shell_0261</name>
</gene>
<dbReference type="Proteomes" id="UP000002573">
    <property type="component" value="Chromosome"/>
</dbReference>
<dbReference type="Pfam" id="PF03537">
    <property type="entry name" value="Glyco_hydro_114"/>
    <property type="match status" value="1"/>
</dbReference>
<feature type="transmembrane region" description="Helical" evidence="1">
    <location>
        <begin position="6"/>
        <end position="26"/>
    </location>
</feature>
<dbReference type="Gene3D" id="3.20.20.70">
    <property type="entry name" value="Aldolase class I"/>
    <property type="match status" value="1"/>
</dbReference>
<dbReference type="eggNOG" id="arCOG07957">
    <property type="taxonomic scope" value="Archaea"/>
</dbReference>
<dbReference type="GeneID" id="9233550"/>
<accession>D7DB52</accession>
<evidence type="ECO:0000259" key="2">
    <source>
        <dbReference type="Pfam" id="PF03537"/>
    </source>
</evidence>
<dbReference type="GO" id="GO:0004812">
    <property type="term" value="F:aminoacyl-tRNA ligase activity"/>
    <property type="evidence" value="ECO:0007669"/>
    <property type="project" value="UniProtKB-KW"/>
</dbReference>
<evidence type="ECO:0000313" key="3">
    <source>
        <dbReference type="EMBL" id="ADI31399.1"/>
    </source>
</evidence>
<keyword evidence="1" id="KW-1133">Transmembrane helix</keyword>
<name>D7DB52_STAHD</name>
<dbReference type="InterPro" id="IPR013785">
    <property type="entry name" value="Aldolase_TIM"/>
</dbReference>
<dbReference type="HOGENOM" id="CLU_058176_0_0_2"/>
<dbReference type="AlphaFoldDB" id="D7DB52"/>
<dbReference type="InterPro" id="IPR004352">
    <property type="entry name" value="GH114_TIM-barrel"/>
</dbReference>
<keyword evidence="1" id="KW-0472">Membrane</keyword>
<keyword evidence="4" id="KW-1185">Reference proteome</keyword>
<dbReference type="KEGG" id="shc:Shell_0261"/>
<feature type="domain" description="Glycoside-hydrolase family GH114 TIM-barrel" evidence="2">
    <location>
        <begin position="43"/>
        <end position="316"/>
    </location>
</feature>
<keyword evidence="3" id="KW-0436">Ligase</keyword>
<reference evidence="3 4" key="2">
    <citation type="journal article" date="2011" name="Stand. Genomic Sci.">
        <title>Complete genome sequence of Staphylothermus hellenicus P8.</title>
        <authorList>
            <person name="Anderson I."/>
            <person name="Wirth R."/>
            <person name="Lucas S."/>
            <person name="Copeland A."/>
            <person name="Lapidus A."/>
            <person name="Cheng J.F."/>
            <person name="Goodwin L."/>
            <person name="Pitluck S."/>
            <person name="Davenport K."/>
            <person name="Detter J.C."/>
            <person name="Han C."/>
            <person name="Tapia R."/>
            <person name="Land M."/>
            <person name="Hauser L."/>
            <person name="Pati A."/>
            <person name="Mikhailova N."/>
            <person name="Woyke T."/>
            <person name="Klenk H.P."/>
            <person name="Kyrpides N."/>
            <person name="Ivanova N."/>
        </authorList>
    </citation>
    <scope>NUCLEOTIDE SEQUENCE [LARGE SCALE GENOMIC DNA]</scope>
    <source>
        <strain evidence="4">DSM 12710 / JCM 10830 / BK20S6-10-b1 / P8</strain>
    </source>
</reference>
<sequence length="327" mass="38131">MINKLWLIGILIVIGIVLTMCAQYYVQYSESERKSYGLKVRNWAIQLQGADPREIASSGFELVVIDYSRDGSEQGKYTPEEIQKMKNSGVIPIAYLSIGKAEDYRFYWKREWYTNPPKWLGREDPEWKGSYAVKYWSEEWKTILHTYLDKIIEQGFHGVFLDGVDEFEHWSDPNNGEDVYLSEDEAARRMIDLILDIANYCRSRVNGEFYIIPLNGERILKYDNGTLINIVSGWAAESLFYNGTKQWSSEDWNWIRENRLPYLDFVLSKGKPVFSIDYVDDGSGYFGANKERIDNYREKAISRGYIPYVAISDRELDELNIIKGVQP</sequence>
<dbReference type="InterPro" id="IPR017853">
    <property type="entry name" value="GH"/>
</dbReference>
<evidence type="ECO:0000313" key="4">
    <source>
        <dbReference type="Proteomes" id="UP000002573"/>
    </source>
</evidence>
<reference evidence="4" key="1">
    <citation type="submission" date="2010-05" db="EMBL/GenBank/DDBJ databases">
        <title>Complete sequence of Staphylothermus hellenicus DSM 12710.</title>
        <authorList>
            <consortium name="US DOE Joint Genome Institute"/>
            <person name="Lucas S."/>
            <person name="Copeland A."/>
            <person name="Lapidus A."/>
            <person name="Cheng J.-F."/>
            <person name="Bruce D."/>
            <person name="Goodwin L."/>
            <person name="Pitluck S."/>
            <person name="Davenport K."/>
            <person name="Detter J.C."/>
            <person name="Han C."/>
            <person name="Tapia R."/>
            <person name="Larimer F."/>
            <person name="Land M."/>
            <person name="Hauser L."/>
            <person name="Kyrpides N."/>
            <person name="Mikhailova N."/>
            <person name="Anderson I.J."/>
            <person name="Woyke T."/>
        </authorList>
    </citation>
    <scope>NUCLEOTIDE SEQUENCE [LARGE SCALE GENOMIC DNA]</scope>
    <source>
        <strain evidence="4">DSM 12710 / JCM 10830 / BK20S6-10-b1 / P8</strain>
    </source>
</reference>
<evidence type="ECO:0000256" key="1">
    <source>
        <dbReference type="SAM" id="Phobius"/>
    </source>
</evidence>
<proteinExistence type="predicted"/>
<keyword evidence="3" id="KW-0030">Aminoacyl-tRNA synthetase</keyword>
<protein>
    <submittedName>
        <fullName evidence="3">Cysteinyl-tRNA synthetase</fullName>
    </submittedName>
</protein>
<organism evidence="3 4">
    <name type="scientific">Staphylothermus hellenicus (strain DSM 12710 / JCM 10830 / BK20S6-10-b1 / P8)</name>
    <dbReference type="NCBI Taxonomy" id="591019"/>
    <lineage>
        <taxon>Archaea</taxon>
        <taxon>Thermoproteota</taxon>
        <taxon>Thermoprotei</taxon>
        <taxon>Desulfurococcales</taxon>
        <taxon>Desulfurococcaceae</taxon>
        <taxon>Staphylothermus</taxon>
    </lineage>
</organism>